<dbReference type="PANTHER" id="PTHR18895:SF74">
    <property type="entry name" value="MTRF1L RELEASE FACTOR GLUTAMINE METHYLTRANSFERASE"/>
    <property type="match status" value="1"/>
</dbReference>
<evidence type="ECO:0000256" key="4">
    <source>
        <dbReference type="ARBA" id="ARBA00022691"/>
    </source>
</evidence>
<dbReference type="InterPro" id="IPR007848">
    <property type="entry name" value="Small_mtfrase_dom"/>
</dbReference>
<dbReference type="Proteomes" id="UP000077623">
    <property type="component" value="Unassembled WGS sequence"/>
</dbReference>
<keyword evidence="8" id="KW-1185">Reference proteome</keyword>
<dbReference type="SUPFAM" id="SSF53335">
    <property type="entry name" value="S-adenosyl-L-methionine-dependent methyltransferases"/>
    <property type="match status" value="1"/>
</dbReference>
<dbReference type="Gene3D" id="3.40.50.150">
    <property type="entry name" value="Vaccinia Virus protein VP39"/>
    <property type="match status" value="1"/>
</dbReference>
<evidence type="ECO:0000259" key="6">
    <source>
        <dbReference type="Pfam" id="PF05175"/>
    </source>
</evidence>
<evidence type="ECO:0000313" key="7">
    <source>
        <dbReference type="EMBL" id="OAL10430.1"/>
    </source>
</evidence>
<evidence type="ECO:0000256" key="2">
    <source>
        <dbReference type="ARBA" id="ARBA00022603"/>
    </source>
</evidence>
<dbReference type="EMBL" id="LWUJ01000011">
    <property type="protein sequence ID" value="OAL10430.1"/>
    <property type="molecule type" value="Genomic_DNA"/>
</dbReference>
<dbReference type="STRING" id="432608.A6V39_02820"/>
<dbReference type="GO" id="GO:0102559">
    <property type="term" value="F:peptide chain release factor N(5)-glutamine methyltransferase activity"/>
    <property type="evidence" value="ECO:0007669"/>
    <property type="project" value="UniProtKB-EC"/>
</dbReference>
<dbReference type="InterPro" id="IPR029063">
    <property type="entry name" value="SAM-dependent_MTases_sf"/>
</dbReference>
<evidence type="ECO:0000256" key="1">
    <source>
        <dbReference type="ARBA" id="ARBA00012771"/>
    </source>
</evidence>
<protein>
    <recommendedName>
        <fullName evidence="1">peptide chain release factor N(5)-glutamine methyltransferase</fullName>
        <ecNumber evidence="1">2.1.1.297</ecNumber>
    </recommendedName>
</protein>
<dbReference type="InterPro" id="IPR050320">
    <property type="entry name" value="N5-glutamine_MTase"/>
</dbReference>
<gene>
    <name evidence="7" type="ORF">A6V39_02820</name>
</gene>
<keyword evidence="4" id="KW-0949">S-adenosyl-L-methionine</keyword>
<dbReference type="CDD" id="cd02440">
    <property type="entry name" value="AdoMet_MTases"/>
    <property type="match status" value="1"/>
</dbReference>
<dbReference type="AlphaFoldDB" id="A0A1A9QFF1"/>
<comment type="catalytic activity">
    <reaction evidence="5">
        <text>L-glutaminyl-[peptide chain release factor] + S-adenosyl-L-methionine = N(5)-methyl-L-glutaminyl-[peptide chain release factor] + S-adenosyl-L-homocysteine + H(+)</text>
        <dbReference type="Rhea" id="RHEA:42896"/>
        <dbReference type="Rhea" id="RHEA-COMP:10271"/>
        <dbReference type="Rhea" id="RHEA-COMP:10272"/>
        <dbReference type="ChEBI" id="CHEBI:15378"/>
        <dbReference type="ChEBI" id="CHEBI:30011"/>
        <dbReference type="ChEBI" id="CHEBI:57856"/>
        <dbReference type="ChEBI" id="CHEBI:59789"/>
        <dbReference type="ChEBI" id="CHEBI:61891"/>
        <dbReference type="EC" id="2.1.1.297"/>
    </reaction>
</comment>
<comment type="caution">
    <text evidence="7">The sequence shown here is derived from an EMBL/GenBank/DDBJ whole genome shotgun (WGS) entry which is preliminary data.</text>
</comment>
<proteinExistence type="predicted"/>
<keyword evidence="3 7" id="KW-0808">Transferase</keyword>
<sequence length="275" mass="32363">MKKLTFKQIIEQHNFHISAYKLIYYLSPTVKDLNSYQKNKDLAVDFDINEYQKLYTEVQENNKPIERVTGKVFFCKHEFILLDDVFCPRHETESMVDYVNSQIKSNPELKKSSYIDLCSGTGVVGISVLLANENNLKKATLVDISEKATENIKKNLTKHKLKATVITEDWYECIRNNNFEIITANFPYVSRNDEIEDGLLDNEPPTALFAEKDGWEHYDKMIAFMNRNRNWKLVVMECSAYHEMKWKGIAKSYSRWKWKPMYDLNGKLRLVSIMR</sequence>
<dbReference type="InterPro" id="IPR004556">
    <property type="entry name" value="HemK-like"/>
</dbReference>
<organism evidence="7 8">
    <name type="scientific">Candidatus Mycoplasma haematobovis</name>
    <dbReference type="NCBI Taxonomy" id="432608"/>
    <lineage>
        <taxon>Bacteria</taxon>
        <taxon>Bacillati</taxon>
        <taxon>Mycoplasmatota</taxon>
        <taxon>Mollicutes</taxon>
        <taxon>Mycoplasmataceae</taxon>
        <taxon>Mycoplasma</taxon>
    </lineage>
</organism>
<feature type="domain" description="Methyltransferase small" evidence="6">
    <location>
        <begin position="110"/>
        <end position="193"/>
    </location>
</feature>
<keyword evidence="2 7" id="KW-0489">Methyltransferase</keyword>
<dbReference type="NCBIfam" id="TIGR00536">
    <property type="entry name" value="hemK_fam"/>
    <property type="match status" value="1"/>
</dbReference>
<dbReference type="Pfam" id="PF05175">
    <property type="entry name" value="MTS"/>
    <property type="match status" value="1"/>
</dbReference>
<reference evidence="8" key="1">
    <citation type="submission" date="2016-04" db="EMBL/GenBank/DDBJ databases">
        <authorList>
            <person name="Quiroz-Castaneda R.E."/>
            <person name="Martinez-Ocampo F."/>
        </authorList>
    </citation>
    <scope>NUCLEOTIDE SEQUENCE [LARGE SCALE GENOMIC DNA]</scope>
    <source>
        <strain evidence="8">INIFAP01</strain>
    </source>
</reference>
<accession>A0A1A9QFF1</accession>
<dbReference type="EC" id="2.1.1.297" evidence="1"/>
<name>A0A1A9QFF1_9MOLU</name>
<evidence type="ECO:0000256" key="3">
    <source>
        <dbReference type="ARBA" id="ARBA00022679"/>
    </source>
</evidence>
<dbReference type="PANTHER" id="PTHR18895">
    <property type="entry name" value="HEMK METHYLTRANSFERASE"/>
    <property type="match status" value="1"/>
</dbReference>
<evidence type="ECO:0000313" key="8">
    <source>
        <dbReference type="Proteomes" id="UP000077623"/>
    </source>
</evidence>
<dbReference type="GO" id="GO:0032259">
    <property type="term" value="P:methylation"/>
    <property type="evidence" value="ECO:0007669"/>
    <property type="project" value="UniProtKB-KW"/>
</dbReference>
<evidence type="ECO:0000256" key="5">
    <source>
        <dbReference type="ARBA" id="ARBA00048391"/>
    </source>
</evidence>